<evidence type="ECO:0000259" key="9">
    <source>
        <dbReference type="Pfam" id="PF00501"/>
    </source>
</evidence>
<evidence type="ECO:0000256" key="2">
    <source>
        <dbReference type="ARBA" id="ARBA00005005"/>
    </source>
</evidence>
<dbReference type="EC" id="6.2.1.3" evidence="6"/>
<dbReference type="EMBL" id="UAPV01000001">
    <property type="protein sequence ID" value="SPT70219.1"/>
    <property type="molecule type" value="Genomic_DNA"/>
</dbReference>
<evidence type="ECO:0000256" key="1">
    <source>
        <dbReference type="ARBA" id="ARBA00004170"/>
    </source>
</evidence>
<dbReference type="InterPro" id="IPR001969">
    <property type="entry name" value="Aspartic_peptidase_AS"/>
</dbReference>
<keyword evidence="5" id="KW-0472">Membrane</keyword>
<dbReference type="PROSITE" id="PS00141">
    <property type="entry name" value="ASP_PROTEASE"/>
    <property type="match status" value="1"/>
</dbReference>
<comment type="subcellular location">
    <subcellularLocation>
        <location evidence="1">Membrane</location>
        <topology evidence="1">Peripheral membrane protein</topology>
    </subcellularLocation>
</comment>
<evidence type="ECO:0000256" key="7">
    <source>
        <dbReference type="ARBA" id="ARBA00039545"/>
    </source>
</evidence>
<name>A0A2X0V786_9GAMM</name>
<dbReference type="AlphaFoldDB" id="A0A2X0V786"/>
<dbReference type="GO" id="GO:0004190">
    <property type="term" value="F:aspartic-type endopeptidase activity"/>
    <property type="evidence" value="ECO:0007669"/>
    <property type="project" value="InterPro"/>
</dbReference>
<dbReference type="Gene3D" id="3.40.50.12780">
    <property type="entry name" value="N-terminal domain of ligase-like"/>
    <property type="match status" value="1"/>
</dbReference>
<dbReference type="FunFam" id="3.40.50.12780:FF:000003">
    <property type="entry name" value="Long-chain-fatty-acid--CoA ligase FadD"/>
    <property type="match status" value="1"/>
</dbReference>
<feature type="domain" description="AMP-binding enzyme C-terminal" evidence="10">
    <location>
        <begin position="475"/>
        <end position="549"/>
    </location>
</feature>
<dbReference type="InterPro" id="IPR025110">
    <property type="entry name" value="AMP-bd_C"/>
</dbReference>
<dbReference type="PANTHER" id="PTHR43767">
    <property type="entry name" value="LONG-CHAIN-FATTY-ACID--COA LIGASE"/>
    <property type="match status" value="1"/>
</dbReference>
<dbReference type="RefSeq" id="WP_113744315.1">
    <property type="nucleotide sequence ID" value="NZ_UAPU01000005.1"/>
</dbReference>
<comment type="pathway">
    <text evidence="2">Lipid metabolism; fatty acid beta-oxidation.</text>
</comment>
<evidence type="ECO:0000313" key="11">
    <source>
        <dbReference type="EMBL" id="SPT70219.1"/>
    </source>
</evidence>
<evidence type="ECO:0000313" key="12">
    <source>
        <dbReference type="Proteomes" id="UP000250086"/>
    </source>
</evidence>
<protein>
    <recommendedName>
        <fullName evidence="7">Long-chain-fatty-acid--CoA ligase</fullName>
        <ecNumber evidence="6">6.2.1.3</ecNumber>
    </recommendedName>
    <alternativeName>
        <fullName evidence="8">Long-chain acyl-CoA synthetase</fullName>
    </alternativeName>
</protein>
<gene>
    <name evidence="11" type="primary">fadD</name>
    <name evidence="11" type="ORF">NCTC13093_01628</name>
</gene>
<dbReference type="InterPro" id="IPR020845">
    <property type="entry name" value="AMP-binding_CS"/>
</dbReference>
<dbReference type="PROSITE" id="PS00455">
    <property type="entry name" value="AMP_BINDING"/>
    <property type="match status" value="1"/>
</dbReference>
<dbReference type="Pfam" id="PF13193">
    <property type="entry name" value="AMP-binding_C"/>
    <property type="match status" value="1"/>
</dbReference>
<dbReference type="GO" id="GO:0006508">
    <property type="term" value="P:proteolysis"/>
    <property type="evidence" value="ECO:0007669"/>
    <property type="project" value="InterPro"/>
</dbReference>
<keyword evidence="12" id="KW-1185">Reference proteome</keyword>
<reference evidence="11 12" key="1">
    <citation type="submission" date="2018-06" db="EMBL/GenBank/DDBJ databases">
        <authorList>
            <consortium name="Pathogen Informatics"/>
            <person name="Doyle S."/>
        </authorList>
    </citation>
    <scope>NUCLEOTIDE SEQUENCE [LARGE SCALE GENOMIC DNA]</scope>
    <source>
        <strain evidence="11 12">NCTC13093</strain>
    </source>
</reference>
<evidence type="ECO:0000256" key="8">
    <source>
        <dbReference type="ARBA" id="ARBA00042773"/>
    </source>
</evidence>
<feature type="domain" description="AMP-dependent synthetase/ligase" evidence="9">
    <location>
        <begin position="32"/>
        <end position="425"/>
    </location>
</feature>
<proteinExistence type="inferred from homology"/>
<dbReference type="InterPro" id="IPR000873">
    <property type="entry name" value="AMP-dep_synth/lig_dom"/>
</dbReference>
<dbReference type="OrthoDB" id="9757559at2"/>
<evidence type="ECO:0000256" key="3">
    <source>
        <dbReference type="ARBA" id="ARBA00006432"/>
    </source>
</evidence>
<keyword evidence="4 11" id="KW-0436">Ligase</keyword>
<dbReference type="CDD" id="cd05936">
    <property type="entry name" value="FC-FACS_FadD_like"/>
    <property type="match status" value="1"/>
</dbReference>
<dbReference type="SUPFAM" id="SSF56801">
    <property type="entry name" value="Acetyl-CoA synthetase-like"/>
    <property type="match status" value="1"/>
</dbReference>
<dbReference type="Pfam" id="PF00501">
    <property type="entry name" value="AMP-binding"/>
    <property type="match status" value="1"/>
</dbReference>
<dbReference type="GO" id="GO:0004467">
    <property type="term" value="F:long-chain fatty acid-CoA ligase activity"/>
    <property type="evidence" value="ECO:0007669"/>
    <property type="project" value="UniProtKB-EC"/>
</dbReference>
<dbReference type="PANTHER" id="PTHR43767:SF8">
    <property type="entry name" value="LONG-CHAIN-FATTY-ACID--COA LIGASE"/>
    <property type="match status" value="1"/>
</dbReference>
<dbReference type="InterPro" id="IPR050237">
    <property type="entry name" value="ATP-dep_AMP-bd_enzyme"/>
</dbReference>
<sequence>MSKKDRPWHASYPSDVPTQVDCHPFENLTDLFDYAVRKYAHRKAYMNMNESLTYEELSNDVEHFASFLQHYWHMKKGDKLAIMLPNLMQYPIVVFGALKAGLSVVNVNPLYTPRELQTILVDSGATAIVVISNYAFNLQSIIAKTQIKYVLVTNVGDAFGFIKGHIVNFVVRFIKKMVPSYGFGDIVTFKHALHIGSLKEPEPVFVKYNDIAFLQYTGGTTGKPKGAMLSHGNLISNIAQAYGMYGPVLRQGEETIVTAIPLYHVFALTINCLLFTYIGATNILITDPRDTRSFIKDLARNADRISCITGVNTLFNLLINNKEFTSLKFSQLRLVVGGGAQVQSGVAQRFYDLTGHHILEGYGLTECSPLVAVCPYTTDHYTGSIGLPIPSTDVRIVDADGNDIWEINKSGELLIKGPQVMQGYYNNQSATDNVMDNGYVRTGDIAVWLEGGYIRIIDRIKDMILVSGFNVFPSEIEDVVSKNPKVLECAAIGIASETTGEAVRLVVVRKDPKLTAQEIIDYCREYLTPYKIPHSIIFTDTLPKSAIGKVLRRKLRENFANARTN</sequence>
<organism evidence="11 12">
    <name type="scientific">Anaerobiospirillum thomasii</name>
    <dbReference type="NCBI Taxonomy" id="179995"/>
    <lineage>
        <taxon>Bacteria</taxon>
        <taxon>Pseudomonadati</taxon>
        <taxon>Pseudomonadota</taxon>
        <taxon>Gammaproteobacteria</taxon>
        <taxon>Aeromonadales</taxon>
        <taxon>Succinivibrionaceae</taxon>
        <taxon>Anaerobiospirillum</taxon>
    </lineage>
</organism>
<dbReference type="Gene3D" id="3.30.300.30">
    <property type="match status" value="1"/>
</dbReference>
<dbReference type="GO" id="GO:0016020">
    <property type="term" value="C:membrane"/>
    <property type="evidence" value="ECO:0007669"/>
    <property type="project" value="UniProtKB-SubCell"/>
</dbReference>
<dbReference type="InterPro" id="IPR042099">
    <property type="entry name" value="ANL_N_sf"/>
</dbReference>
<accession>A0A2X0V786</accession>
<evidence type="ECO:0000256" key="5">
    <source>
        <dbReference type="ARBA" id="ARBA00023136"/>
    </source>
</evidence>
<comment type="similarity">
    <text evidence="3">Belongs to the ATP-dependent AMP-binding enzyme family.</text>
</comment>
<evidence type="ECO:0000259" key="10">
    <source>
        <dbReference type="Pfam" id="PF13193"/>
    </source>
</evidence>
<dbReference type="InterPro" id="IPR045851">
    <property type="entry name" value="AMP-bd_C_sf"/>
</dbReference>
<evidence type="ECO:0000256" key="4">
    <source>
        <dbReference type="ARBA" id="ARBA00022598"/>
    </source>
</evidence>
<dbReference type="Proteomes" id="UP000250086">
    <property type="component" value="Unassembled WGS sequence"/>
</dbReference>
<evidence type="ECO:0000256" key="6">
    <source>
        <dbReference type="ARBA" id="ARBA00026121"/>
    </source>
</evidence>